<organism evidence="2 3">
    <name type="scientific">Linum tenue</name>
    <dbReference type="NCBI Taxonomy" id="586396"/>
    <lineage>
        <taxon>Eukaryota</taxon>
        <taxon>Viridiplantae</taxon>
        <taxon>Streptophyta</taxon>
        <taxon>Embryophyta</taxon>
        <taxon>Tracheophyta</taxon>
        <taxon>Spermatophyta</taxon>
        <taxon>Magnoliopsida</taxon>
        <taxon>eudicotyledons</taxon>
        <taxon>Gunneridae</taxon>
        <taxon>Pentapetalae</taxon>
        <taxon>rosids</taxon>
        <taxon>fabids</taxon>
        <taxon>Malpighiales</taxon>
        <taxon>Linaceae</taxon>
        <taxon>Linum</taxon>
    </lineage>
</organism>
<name>A0AAV0K523_9ROSI</name>
<gene>
    <name evidence="2" type="ORF">LITE_LOCUS17214</name>
</gene>
<sequence length="167" mass="17922">PLPSPLPLQAGNPLLQHSLSPPNSSTRVLLHPSQQLLDQKLVEEEGEHQLTTFWCLLRRRFRRSQHHPSRTGKRIRSPETRLPSKAGPPTTTTPVSIESSPAAGAGDEDGPLDGGRIARRRRGEAGSDTPGRGVGEGCGEQRQFAVIVGPREEGIEAASDFAAGGIF</sequence>
<dbReference type="EMBL" id="CAMGYJ010000005">
    <property type="protein sequence ID" value="CAI0417171.1"/>
    <property type="molecule type" value="Genomic_DNA"/>
</dbReference>
<protein>
    <submittedName>
        <fullName evidence="2">Uncharacterized protein</fullName>
    </submittedName>
</protein>
<feature type="region of interest" description="Disordered" evidence="1">
    <location>
        <begin position="1"/>
        <end position="26"/>
    </location>
</feature>
<evidence type="ECO:0000313" key="3">
    <source>
        <dbReference type="Proteomes" id="UP001154282"/>
    </source>
</evidence>
<reference evidence="2" key="1">
    <citation type="submission" date="2022-08" db="EMBL/GenBank/DDBJ databases">
        <authorList>
            <person name="Gutierrez-Valencia J."/>
        </authorList>
    </citation>
    <scope>NUCLEOTIDE SEQUENCE</scope>
</reference>
<feature type="compositionally biased region" description="Basic residues" evidence="1">
    <location>
        <begin position="64"/>
        <end position="75"/>
    </location>
</feature>
<feature type="compositionally biased region" description="Polar residues" evidence="1">
    <location>
        <begin position="89"/>
        <end position="99"/>
    </location>
</feature>
<feature type="non-terminal residue" evidence="2">
    <location>
        <position position="1"/>
    </location>
</feature>
<evidence type="ECO:0000256" key="1">
    <source>
        <dbReference type="SAM" id="MobiDB-lite"/>
    </source>
</evidence>
<feature type="non-terminal residue" evidence="2">
    <location>
        <position position="167"/>
    </location>
</feature>
<evidence type="ECO:0000313" key="2">
    <source>
        <dbReference type="EMBL" id="CAI0417171.1"/>
    </source>
</evidence>
<comment type="caution">
    <text evidence="2">The sequence shown here is derived from an EMBL/GenBank/DDBJ whole genome shotgun (WGS) entry which is preliminary data.</text>
</comment>
<accession>A0AAV0K523</accession>
<keyword evidence="3" id="KW-1185">Reference proteome</keyword>
<dbReference type="Proteomes" id="UP001154282">
    <property type="component" value="Unassembled WGS sequence"/>
</dbReference>
<feature type="compositionally biased region" description="Polar residues" evidence="1">
    <location>
        <begin position="15"/>
        <end position="26"/>
    </location>
</feature>
<dbReference type="AlphaFoldDB" id="A0AAV0K523"/>
<feature type="region of interest" description="Disordered" evidence="1">
    <location>
        <begin position="64"/>
        <end position="140"/>
    </location>
</feature>
<proteinExistence type="predicted"/>